<dbReference type="OrthoDB" id="401369at2"/>
<evidence type="ECO:0000313" key="2">
    <source>
        <dbReference type="Proteomes" id="UP000019229"/>
    </source>
</evidence>
<dbReference type="EMBL" id="CP007154">
    <property type="protein sequence ID" value="AHH45070.1"/>
    <property type="molecule type" value="Genomic_DNA"/>
</dbReference>
<dbReference type="KEGG" id="mbc:MYB_00295"/>
<dbReference type="InterPro" id="IPR036063">
    <property type="entry name" value="Smr_dom_sf"/>
</dbReference>
<organism evidence="1 2">
    <name type="scientific">Mesomycoplasma bovoculi M165/69</name>
    <dbReference type="NCBI Taxonomy" id="743966"/>
    <lineage>
        <taxon>Bacteria</taxon>
        <taxon>Bacillati</taxon>
        <taxon>Mycoplasmatota</taxon>
        <taxon>Mycoplasmoidales</taxon>
        <taxon>Metamycoplasmataceae</taxon>
        <taxon>Mesomycoplasma</taxon>
    </lineage>
</organism>
<reference evidence="1 2" key="1">
    <citation type="journal article" date="2014" name="Genome Announc.">
        <title>Complete Genome Sequence of Mycoplasma bovoculi Strain M165/69T (ATCC 29104).</title>
        <authorList>
            <person name="Calcutt M.J."/>
            <person name="Foecking M.F."/>
        </authorList>
    </citation>
    <scope>NUCLEOTIDE SEQUENCE [LARGE SCALE GENOMIC DNA]</scope>
    <source>
        <strain evidence="1">M165/69</strain>
    </source>
</reference>
<accession>W5UTC8</accession>
<dbReference type="Proteomes" id="UP000019229">
    <property type="component" value="Chromosome"/>
</dbReference>
<dbReference type="Gene3D" id="3.30.1370.110">
    <property type="match status" value="1"/>
</dbReference>
<dbReference type="RefSeq" id="WP_022934870.1">
    <property type="nucleotide sequence ID" value="NZ_CP007154.1"/>
</dbReference>
<dbReference type="STRING" id="743966.MYB_00295"/>
<proteinExistence type="predicted"/>
<gene>
    <name evidence="1" type="ORF">MYB_00295</name>
</gene>
<dbReference type="AlphaFoldDB" id="W5UTC8"/>
<dbReference type="PATRIC" id="fig|743966.3.peg.58"/>
<protein>
    <submittedName>
        <fullName evidence="1">Smr-domain protein</fullName>
    </submittedName>
</protein>
<keyword evidence="2" id="KW-1185">Reference proteome</keyword>
<evidence type="ECO:0000313" key="1">
    <source>
        <dbReference type="EMBL" id="AHH45070.1"/>
    </source>
</evidence>
<sequence>MKNKKTKFISTTLSKSFEQWEKDFANKSATNNVPDINYNLNSSNSRYDLHGIDTQELNRIMPNIIRDFLNNINQNEIEIVTGEGTGALATELEDLIWKNYRDQIQCEKSPISASFILRKIK</sequence>
<name>W5UTC8_9BACT</name>
<dbReference type="HOGENOM" id="CLU_2035444_0_0_14"/>